<dbReference type="Pfam" id="PF10012">
    <property type="entry name" value="DUF2255"/>
    <property type="match status" value="1"/>
</dbReference>
<keyword evidence="2" id="KW-1185">Reference proteome</keyword>
<dbReference type="EMBL" id="BNAI01000001">
    <property type="protein sequence ID" value="GHF09083.1"/>
    <property type="molecule type" value="Genomic_DNA"/>
</dbReference>
<protein>
    <recommendedName>
        <fullName evidence="3">DUF2255 family protein</fullName>
    </recommendedName>
</protein>
<reference evidence="1" key="2">
    <citation type="submission" date="2020-09" db="EMBL/GenBank/DDBJ databases">
        <authorList>
            <person name="Sun Q."/>
            <person name="Zhou Y."/>
        </authorList>
    </citation>
    <scope>NUCLEOTIDE SEQUENCE</scope>
    <source>
        <strain evidence="1">CGMCC 1.16548</strain>
    </source>
</reference>
<evidence type="ECO:0000313" key="1">
    <source>
        <dbReference type="EMBL" id="GHF09083.1"/>
    </source>
</evidence>
<dbReference type="RefSeq" id="WP_191282003.1">
    <property type="nucleotide sequence ID" value="NZ_BNAI01000001.1"/>
</dbReference>
<evidence type="ECO:0000313" key="2">
    <source>
        <dbReference type="Proteomes" id="UP000617531"/>
    </source>
</evidence>
<proteinExistence type="predicted"/>
<accession>A0A8J3GNZ1</accession>
<dbReference type="InterPro" id="IPR016888">
    <property type="entry name" value="UCP028498"/>
</dbReference>
<dbReference type="AlphaFoldDB" id="A0A8J3GNZ1"/>
<evidence type="ECO:0008006" key="3">
    <source>
        <dbReference type="Google" id="ProtNLM"/>
    </source>
</evidence>
<dbReference type="SUPFAM" id="SSF50475">
    <property type="entry name" value="FMN-binding split barrel"/>
    <property type="match status" value="1"/>
</dbReference>
<reference evidence="1" key="1">
    <citation type="journal article" date="2014" name="Int. J. Syst. Evol. Microbiol.">
        <title>Complete genome sequence of Corynebacterium casei LMG S-19264T (=DSM 44701T), isolated from a smear-ripened cheese.</title>
        <authorList>
            <consortium name="US DOE Joint Genome Institute (JGI-PGF)"/>
            <person name="Walter F."/>
            <person name="Albersmeier A."/>
            <person name="Kalinowski J."/>
            <person name="Ruckert C."/>
        </authorList>
    </citation>
    <scope>NUCLEOTIDE SEQUENCE</scope>
    <source>
        <strain evidence="1">CGMCC 1.16548</strain>
    </source>
</reference>
<name>A0A8J3GNZ1_9MICO</name>
<sequence length="136" mass="14640">MTEFAHLAAHIATTETVTIVTTRSSGDEVATPIWAVTVDGVPYVRSAYGEKAAWNRRARSGRPVAFTLADGRNAERDARAALADRRLAVTVRHIAHDAPEQDAVDAAFRAKYGHTPHIGAVVSDDARALTLRVEPA</sequence>
<dbReference type="Proteomes" id="UP000617531">
    <property type="component" value="Unassembled WGS sequence"/>
</dbReference>
<comment type="caution">
    <text evidence="1">The sequence shown here is derived from an EMBL/GenBank/DDBJ whole genome shotgun (WGS) entry which is preliminary data.</text>
</comment>
<organism evidence="1 2">
    <name type="scientific">Pseudolysinimonas yzui</name>
    <dbReference type="NCBI Taxonomy" id="2708254"/>
    <lineage>
        <taxon>Bacteria</taxon>
        <taxon>Bacillati</taxon>
        <taxon>Actinomycetota</taxon>
        <taxon>Actinomycetes</taxon>
        <taxon>Micrococcales</taxon>
        <taxon>Microbacteriaceae</taxon>
        <taxon>Pseudolysinimonas</taxon>
    </lineage>
</organism>
<gene>
    <name evidence="1" type="ORF">GCM10011600_07570</name>
</gene>